<dbReference type="Proteomes" id="UP001331761">
    <property type="component" value="Unassembled WGS sequence"/>
</dbReference>
<comment type="caution">
    <text evidence="1">The sequence shown here is derived from an EMBL/GenBank/DDBJ whole genome shotgun (WGS) entry which is preliminary data.</text>
</comment>
<dbReference type="EMBL" id="WIXE01023462">
    <property type="protein sequence ID" value="KAK5966456.1"/>
    <property type="molecule type" value="Genomic_DNA"/>
</dbReference>
<dbReference type="AlphaFoldDB" id="A0AAN8ER96"/>
<evidence type="ECO:0000313" key="1">
    <source>
        <dbReference type="EMBL" id="KAK5966456.1"/>
    </source>
</evidence>
<feature type="non-terminal residue" evidence="1">
    <location>
        <position position="117"/>
    </location>
</feature>
<accession>A0AAN8ER96</accession>
<proteinExistence type="predicted"/>
<reference evidence="1 2" key="1">
    <citation type="submission" date="2019-10" db="EMBL/GenBank/DDBJ databases">
        <title>Assembly and Annotation for the nematode Trichostrongylus colubriformis.</title>
        <authorList>
            <person name="Martin J."/>
        </authorList>
    </citation>
    <scope>NUCLEOTIDE SEQUENCE [LARGE SCALE GENOMIC DNA]</scope>
    <source>
        <strain evidence="1">G859</strain>
        <tissue evidence="1">Whole worm</tissue>
    </source>
</reference>
<organism evidence="1 2">
    <name type="scientific">Trichostrongylus colubriformis</name>
    <name type="common">Black scour worm</name>
    <dbReference type="NCBI Taxonomy" id="6319"/>
    <lineage>
        <taxon>Eukaryota</taxon>
        <taxon>Metazoa</taxon>
        <taxon>Ecdysozoa</taxon>
        <taxon>Nematoda</taxon>
        <taxon>Chromadorea</taxon>
        <taxon>Rhabditida</taxon>
        <taxon>Rhabditina</taxon>
        <taxon>Rhabditomorpha</taxon>
        <taxon>Strongyloidea</taxon>
        <taxon>Trichostrongylidae</taxon>
        <taxon>Trichostrongylus</taxon>
    </lineage>
</organism>
<keyword evidence="2" id="KW-1185">Reference proteome</keyword>
<sequence>MHAIARENLQHFLYAYKESPKEQGLRLLHDARKSQAQRREREYQRAVQSLRAAVVNHITHSDAPTWPSLAIFPRCFRNRIVGHLAQRIAPLPHHLHVPFTTSYCLNSLCDRIVLSYR</sequence>
<name>A0AAN8ER96_TRICO</name>
<gene>
    <name evidence="1" type="ORF">GCK32_007045</name>
</gene>
<evidence type="ECO:0000313" key="2">
    <source>
        <dbReference type="Proteomes" id="UP001331761"/>
    </source>
</evidence>
<protein>
    <submittedName>
        <fullName evidence="1">Uncharacterized protein</fullName>
    </submittedName>
</protein>